<name>A0A3N4LV32_9PEZI</name>
<keyword evidence="1" id="KW-0812">Transmembrane</keyword>
<sequence>MTCRAAATWMVSIILGLMWLATVITVMQGTRIVALAGLLQLMSVGLSAANCMARFVFPMLSVWYYC</sequence>
<keyword evidence="1" id="KW-0472">Membrane</keyword>
<evidence type="ECO:0000313" key="3">
    <source>
        <dbReference type="Proteomes" id="UP000267821"/>
    </source>
</evidence>
<dbReference type="InParanoid" id="A0A3N4LV32"/>
<accession>A0A3N4LV32</accession>
<evidence type="ECO:0000313" key="2">
    <source>
        <dbReference type="EMBL" id="RPB24501.1"/>
    </source>
</evidence>
<dbReference type="AlphaFoldDB" id="A0A3N4LV32"/>
<keyword evidence="3" id="KW-1185">Reference proteome</keyword>
<dbReference type="EMBL" id="ML121541">
    <property type="protein sequence ID" value="RPB24501.1"/>
    <property type="molecule type" value="Genomic_DNA"/>
</dbReference>
<reference evidence="2 3" key="1">
    <citation type="journal article" date="2018" name="Nat. Ecol. Evol.">
        <title>Pezizomycetes genomes reveal the molecular basis of ectomycorrhizal truffle lifestyle.</title>
        <authorList>
            <person name="Murat C."/>
            <person name="Payen T."/>
            <person name="Noel B."/>
            <person name="Kuo A."/>
            <person name="Morin E."/>
            <person name="Chen J."/>
            <person name="Kohler A."/>
            <person name="Krizsan K."/>
            <person name="Balestrini R."/>
            <person name="Da Silva C."/>
            <person name="Montanini B."/>
            <person name="Hainaut M."/>
            <person name="Levati E."/>
            <person name="Barry K.W."/>
            <person name="Belfiori B."/>
            <person name="Cichocki N."/>
            <person name="Clum A."/>
            <person name="Dockter R.B."/>
            <person name="Fauchery L."/>
            <person name="Guy J."/>
            <person name="Iotti M."/>
            <person name="Le Tacon F."/>
            <person name="Lindquist E.A."/>
            <person name="Lipzen A."/>
            <person name="Malagnac F."/>
            <person name="Mello A."/>
            <person name="Molinier V."/>
            <person name="Miyauchi S."/>
            <person name="Poulain J."/>
            <person name="Riccioni C."/>
            <person name="Rubini A."/>
            <person name="Sitrit Y."/>
            <person name="Splivallo R."/>
            <person name="Traeger S."/>
            <person name="Wang M."/>
            <person name="Zifcakova L."/>
            <person name="Wipf D."/>
            <person name="Zambonelli A."/>
            <person name="Paolocci F."/>
            <person name="Nowrousian M."/>
            <person name="Ottonello S."/>
            <person name="Baldrian P."/>
            <person name="Spatafora J.W."/>
            <person name="Henrissat B."/>
            <person name="Nagy L.G."/>
            <person name="Aury J.M."/>
            <person name="Wincker P."/>
            <person name="Grigoriev I.V."/>
            <person name="Bonfante P."/>
            <person name="Martin F.M."/>
        </authorList>
    </citation>
    <scope>NUCLEOTIDE SEQUENCE [LARGE SCALE GENOMIC DNA]</scope>
    <source>
        <strain evidence="2 3">ATCC MYA-4762</strain>
    </source>
</reference>
<protein>
    <submittedName>
        <fullName evidence="2">Uncharacterized protein</fullName>
    </submittedName>
</protein>
<organism evidence="2 3">
    <name type="scientific">Terfezia boudieri ATCC MYA-4762</name>
    <dbReference type="NCBI Taxonomy" id="1051890"/>
    <lineage>
        <taxon>Eukaryota</taxon>
        <taxon>Fungi</taxon>
        <taxon>Dikarya</taxon>
        <taxon>Ascomycota</taxon>
        <taxon>Pezizomycotina</taxon>
        <taxon>Pezizomycetes</taxon>
        <taxon>Pezizales</taxon>
        <taxon>Pezizaceae</taxon>
        <taxon>Terfezia</taxon>
    </lineage>
</organism>
<feature type="transmembrane region" description="Helical" evidence="1">
    <location>
        <begin position="33"/>
        <end position="57"/>
    </location>
</feature>
<keyword evidence="1" id="KW-1133">Transmembrane helix</keyword>
<evidence type="ECO:0000256" key="1">
    <source>
        <dbReference type="SAM" id="Phobius"/>
    </source>
</evidence>
<dbReference type="Proteomes" id="UP000267821">
    <property type="component" value="Unassembled WGS sequence"/>
</dbReference>
<gene>
    <name evidence="2" type="ORF">L211DRAFT_837420</name>
</gene>
<feature type="transmembrane region" description="Helical" evidence="1">
    <location>
        <begin position="6"/>
        <end position="26"/>
    </location>
</feature>
<proteinExistence type="predicted"/>